<dbReference type="eggNOG" id="COG0457">
    <property type="taxonomic scope" value="Bacteria"/>
</dbReference>
<dbReference type="PANTHER" id="PTHR45586:SF1">
    <property type="entry name" value="LIPOPOLYSACCHARIDE ASSEMBLY PROTEIN B"/>
    <property type="match status" value="1"/>
</dbReference>
<dbReference type="Gene3D" id="1.25.40.10">
    <property type="entry name" value="Tetratricopeptide repeat domain"/>
    <property type="match status" value="2"/>
</dbReference>
<dbReference type="HOGENOM" id="CLU_007251_4_0_4"/>
<evidence type="ECO:0000313" key="4">
    <source>
        <dbReference type="EMBL" id="EKB31692.1"/>
    </source>
</evidence>
<gene>
    <name evidence="4" type="ORF">HMPREF9465_00560</name>
</gene>
<evidence type="ECO:0000256" key="2">
    <source>
        <dbReference type="ARBA" id="ARBA00022803"/>
    </source>
</evidence>
<keyword evidence="3" id="KW-0732">Signal</keyword>
<comment type="caution">
    <text evidence="4">The sequence shown here is derived from an EMBL/GenBank/DDBJ whole genome shotgun (WGS) entry which is preliminary data.</text>
</comment>
<accession>K1JVH6</accession>
<organism evidence="4 5">
    <name type="scientific">Sutterella wadsworthensis 2_1_59BFAA</name>
    <dbReference type="NCBI Taxonomy" id="742823"/>
    <lineage>
        <taxon>Bacteria</taxon>
        <taxon>Pseudomonadati</taxon>
        <taxon>Pseudomonadota</taxon>
        <taxon>Betaproteobacteria</taxon>
        <taxon>Burkholderiales</taxon>
        <taxon>Sutterellaceae</taxon>
        <taxon>Sutterella</taxon>
    </lineage>
</organism>
<dbReference type="SUPFAM" id="SSF48452">
    <property type="entry name" value="TPR-like"/>
    <property type="match status" value="2"/>
</dbReference>
<dbReference type="PROSITE" id="PS51257">
    <property type="entry name" value="PROKAR_LIPOPROTEIN"/>
    <property type="match status" value="1"/>
</dbReference>
<dbReference type="InterPro" id="IPR011990">
    <property type="entry name" value="TPR-like_helical_dom_sf"/>
</dbReference>
<dbReference type="Pfam" id="PF14559">
    <property type="entry name" value="TPR_19"/>
    <property type="match status" value="1"/>
</dbReference>
<dbReference type="Proteomes" id="UP000005835">
    <property type="component" value="Unassembled WGS sequence"/>
</dbReference>
<reference evidence="4 5" key="1">
    <citation type="submission" date="2012-05" db="EMBL/GenBank/DDBJ databases">
        <title>The Genome Sequence of Sutterella wadsworthensis 2_1_59BFAA.</title>
        <authorList>
            <consortium name="The Broad Institute Genome Sequencing Platform"/>
            <person name="Earl A."/>
            <person name="Ward D."/>
            <person name="Feldgarden M."/>
            <person name="Gevers D."/>
            <person name="Daigneault M."/>
            <person name="Strauss J."/>
            <person name="Allen-Vercoe E."/>
            <person name="Walker B."/>
            <person name="Young S.K."/>
            <person name="Zeng Q."/>
            <person name="Gargeya S."/>
            <person name="Fitzgerald M."/>
            <person name="Haas B."/>
            <person name="Abouelleil A."/>
            <person name="Alvarado L."/>
            <person name="Arachchi H.M."/>
            <person name="Berlin A.M."/>
            <person name="Chapman S.B."/>
            <person name="Goldberg J."/>
            <person name="Griggs A."/>
            <person name="Gujja S."/>
            <person name="Hansen M."/>
            <person name="Howarth C."/>
            <person name="Imamovic A."/>
            <person name="Larimer J."/>
            <person name="McCowen C."/>
            <person name="Montmayeur A."/>
            <person name="Murphy C."/>
            <person name="Neiman D."/>
            <person name="Pearson M."/>
            <person name="Priest M."/>
            <person name="Roberts A."/>
            <person name="Saif S."/>
            <person name="Shea T."/>
            <person name="Sisk P."/>
            <person name="Sykes S."/>
            <person name="Wortman J."/>
            <person name="Nusbaum C."/>
            <person name="Birren B."/>
        </authorList>
    </citation>
    <scope>NUCLEOTIDE SEQUENCE [LARGE SCALE GENOMIC DNA]</scope>
    <source>
        <strain evidence="4 5">2_1_59BFAA</strain>
    </source>
</reference>
<evidence type="ECO:0000313" key="5">
    <source>
        <dbReference type="Proteomes" id="UP000005835"/>
    </source>
</evidence>
<dbReference type="PANTHER" id="PTHR45586">
    <property type="entry name" value="TPR REPEAT-CONTAINING PROTEIN PA4667"/>
    <property type="match status" value="1"/>
</dbReference>
<dbReference type="OrthoDB" id="9766710at2"/>
<proteinExistence type="predicted"/>
<dbReference type="AlphaFoldDB" id="K1JVH6"/>
<name>K1JVH6_9BURK</name>
<sequence length="572" mass="62869">MTGKLFKKAAVLAVFAAAAGCAAAFPGVDAHSSESRDAAQSLYEVIAAEIAAHREQPEVALALLDQTLARTKSSEVGELAWRTALQTRNPDIVLEQARAWAAIDPKAGLARRTILVNAVEKGRQSEYVELLSRMYADAEDKAELITDVTTLLAQPETASAALETVLSPYWEKQAKNARVQLAVGLFRQARRDIPGACRAGRTAVRLSPDSEPVLTAAADLCWQADRAGTENILKNFLARHPDASAVRLIHARVLSRTGRLDEAMADVKRAVKTSPDKPVILLNAGQVATDCRDFPKAEEYLTRYIDLVAEQNPDADFSSNDIWLKLAGVLHENGRHEEEAEALGSLTDGELAPQARLREAAALAESKRFDDARAVLQGAAEDYPEHLNLFMTAEARMLIEASRPEDALGVMKTALAEQPDDVSLAYDTAMIAQNVGHFEETESILKDILSDDPDHVQAGNALAYLWVTRDMNLPEARRLLEHAYRLSPVDPYVLDSMGWLCFKEGRYDQAAEFTLASLKRLFDVEVACHLVEILAVSGRDHEAEKLFRELEQRAGSDALVLDLAKRLNYKIK</sequence>
<keyword evidence="5" id="KW-1185">Reference proteome</keyword>
<dbReference type="InterPro" id="IPR051012">
    <property type="entry name" value="CellSynth/LPSAsmb/PSIAsmb"/>
</dbReference>
<dbReference type="STRING" id="742823.HMPREF9465_00560"/>
<evidence type="ECO:0000256" key="1">
    <source>
        <dbReference type="ARBA" id="ARBA00022737"/>
    </source>
</evidence>
<dbReference type="PATRIC" id="fig|742823.3.peg.560"/>
<dbReference type="RefSeq" id="WP_005433930.1">
    <property type="nucleotide sequence ID" value="NZ_JH815514.1"/>
</dbReference>
<feature type="chain" id="PRO_5003846592" evidence="3">
    <location>
        <begin position="25"/>
        <end position="572"/>
    </location>
</feature>
<dbReference type="EMBL" id="ADMG01000017">
    <property type="protein sequence ID" value="EKB31692.1"/>
    <property type="molecule type" value="Genomic_DNA"/>
</dbReference>
<protein>
    <submittedName>
        <fullName evidence="4">Uncharacterized protein</fullName>
    </submittedName>
</protein>
<dbReference type="Pfam" id="PF13432">
    <property type="entry name" value="TPR_16"/>
    <property type="match status" value="1"/>
</dbReference>
<keyword evidence="2" id="KW-0802">TPR repeat</keyword>
<keyword evidence="1" id="KW-0677">Repeat</keyword>
<evidence type="ECO:0000256" key="3">
    <source>
        <dbReference type="SAM" id="SignalP"/>
    </source>
</evidence>
<feature type="signal peptide" evidence="3">
    <location>
        <begin position="1"/>
        <end position="24"/>
    </location>
</feature>